<gene>
    <name evidence="3" type="primary">dacB</name>
    <name evidence="3" type="ORF">H1191_02635</name>
</gene>
<organism evidence="3 4">
    <name type="scientific">Paenactinomyces guangxiensis</name>
    <dbReference type="NCBI Taxonomy" id="1490290"/>
    <lineage>
        <taxon>Bacteria</taxon>
        <taxon>Bacillati</taxon>
        <taxon>Bacillota</taxon>
        <taxon>Bacilli</taxon>
        <taxon>Bacillales</taxon>
        <taxon>Thermoactinomycetaceae</taxon>
        <taxon>Paenactinomyces</taxon>
    </lineage>
</organism>
<dbReference type="InterPro" id="IPR000667">
    <property type="entry name" value="Peptidase_S13"/>
</dbReference>
<dbReference type="GO" id="GO:0009002">
    <property type="term" value="F:serine-type D-Ala-D-Ala carboxypeptidase activity"/>
    <property type="evidence" value="ECO:0007669"/>
    <property type="project" value="UniProtKB-EC"/>
</dbReference>
<evidence type="ECO:0000313" key="4">
    <source>
        <dbReference type="Proteomes" id="UP000535491"/>
    </source>
</evidence>
<sequence>MNNPFQLLFSNWRKKSGEVGANIGFSVHECSANETEEWNADTWFIPASNNKLWTTAVALDLLGPDYRWKTTCGVHEGTLWVKGGGDPVFTWDDVRKVAAELKANGVTILNKTALDDSLFVLQSRGSGWMWDDLQNGFAAPIHALNLERNRIPFQVDRTGPKPELKNPYPFIEAHTVSEMHWSDDDQSDYLIRRLRGSYQFEVTGKLSRTEQEVEIAVPSGPHFFAQALSFACQKEGIVVNPKSVRVRPVPVKWMDEAKVQITHYSPPLHKVLQTVNQESQNLVAEVLLRTLGLQAGGKGSVEAGKKCVYLTLQKWGLPLPGNYADGSGLSMYNLSSPRGMMQLLRFYAKHRYFSVFLDSLAQYGISGTLKNRTLSLPAGWDVRAKTGTVYGVKTLSGYLSYQGKICFIFSLMINGLLEEKHGEQLQDDFLQFLIGRNG</sequence>
<dbReference type="SUPFAM" id="SSF56601">
    <property type="entry name" value="beta-lactamase/transpeptidase-like"/>
    <property type="match status" value="1"/>
</dbReference>
<comment type="caution">
    <text evidence="3">The sequence shown here is derived from an EMBL/GenBank/DDBJ whole genome shotgun (WGS) entry which is preliminary data.</text>
</comment>
<name>A0A7W1WNS5_9BACL</name>
<comment type="similarity">
    <text evidence="1">Belongs to the peptidase S13 family.</text>
</comment>
<dbReference type="AlphaFoldDB" id="A0A7W1WNS5"/>
<dbReference type="EC" id="3.4.16.4" evidence="3"/>
<protein>
    <submittedName>
        <fullName evidence="3">D-alanyl-D-alanine carboxypeptidase/D-alanyl-D-alanine-endopeptidase</fullName>
        <ecNumber evidence="3">3.4.16.4</ecNumber>
    </submittedName>
</protein>
<dbReference type="EMBL" id="JACEIQ010000001">
    <property type="protein sequence ID" value="MBA4493211.1"/>
    <property type="molecule type" value="Genomic_DNA"/>
</dbReference>
<keyword evidence="4" id="KW-1185">Reference proteome</keyword>
<dbReference type="GO" id="GO:0006508">
    <property type="term" value="P:proteolysis"/>
    <property type="evidence" value="ECO:0007669"/>
    <property type="project" value="InterPro"/>
</dbReference>
<dbReference type="GO" id="GO:0000270">
    <property type="term" value="P:peptidoglycan metabolic process"/>
    <property type="evidence" value="ECO:0007669"/>
    <property type="project" value="TreeGrafter"/>
</dbReference>
<keyword evidence="3" id="KW-0645">Protease</keyword>
<dbReference type="NCBIfam" id="TIGR00666">
    <property type="entry name" value="PBP4"/>
    <property type="match status" value="1"/>
</dbReference>
<evidence type="ECO:0000256" key="2">
    <source>
        <dbReference type="ARBA" id="ARBA00022801"/>
    </source>
</evidence>
<dbReference type="InterPro" id="IPR012338">
    <property type="entry name" value="Beta-lactam/transpept-like"/>
</dbReference>
<dbReference type="RefSeq" id="WP_181750410.1">
    <property type="nucleotide sequence ID" value="NZ_JACEIQ010000001.1"/>
</dbReference>
<accession>A0A7W1WNS5</accession>
<proteinExistence type="inferred from homology"/>
<evidence type="ECO:0000256" key="1">
    <source>
        <dbReference type="ARBA" id="ARBA00006096"/>
    </source>
</evidence>
<keyword evidence="2 3" id="KW-0378">Hydrolase</keyword>
<reference evidence="3 4" key="1">
    <citation type="submission" date="2020-07" db="EMBL/GenBank/DDBJ databases">
        <authorList>
            <person name="Feng H."/>
        </authorList>
    </citation>
    <scope>NUCLEOTIDE SEQUENCE [LARGE SCALE GENOMIC DNA]</scope>
    <source>
        <strain evidence="4">s-10</strain>
    </source>
</reference>
<dbReference type="PANTHER" id="PTHR30023">
    <property type="entry name" value="D-ALANYL-D-ALANINE CARBOXYPEPTIDASE"/>
    <property type="match status" value="1"/>
</dbReference>
<dbReference type="Proteomes" id="UP000535491">
    <property type="component" value="Unassembled WGS sequence"/>
</dbReference>
<dbReference type="PANTHER" id="PTHR30023:SF0">
    <property type="entry name" value="PENICILLIN-SENSITIVE CARBOXYPEPTIDASE A"/>
    <property type="match status" value="1"/>
</dbReference>
<dbReference type="Gene3D" id="3.50.80.20">
    <property type="entry name" value="D-Ala-D-Ala carboxypeptidase C, peptidase S13"/>
    <property type="match status" value="1"/>
</dbReference>
<keyword evidence="3" id="KW-0121">Carboxypeptidase</keyword>
<dbReference type="Pfam" id="PF02113">
    <property type="entry name" value="Peptidase_S13"/>
    <property type="match status" value="1"/>
</dbReference>
<evidence type="ECO:0000313" key="3">
    <source>
        <dbReference type="EMBL" id="MBA4493211.1"/>
    </source>
</evidence>
<dbReference type="Gene3D" id="3.40.710.10">
    <property type="entry name" value="DD-peptidase/beta-lactamase superfamily"/>
    <property type="match status" value="2"/>
</dbReference>
<dbReference type="PRINTS" id="PR00922">
    <property type="entry name" value="DADACBPTASE3"/>
</dbReference>